<dbReference type="InterPro" id="IPR003676">
    <property type="entry name" value="SAUR_fam"/>
</dbReference>
<comment type="similarity">
    <text evidence="1">Belongs to the ARG7 family.</text>
</comment>
<evidence type="ECO:0000313" key="2">
    <source>
        <dbReference type="EMBL" id="MBA4639830.1"/>
    </source>
</evidence>
<dbReference type="AlphaFoldDB" id="A0A7C8ZDY8"/>
<sequence length="108" mass="12132">MKGGGGKVKKGFLAVQVGLEDDARLGQGLQKFVIPIWYLHHPQFIGLLDLASEVYGYHVEGPLRLPCSVDDFIHLRWQIEREHGGGSGGRHLNHQHHHFDHASSFRSC</sequence>
<organism evidence="2">
    <name type="scientific">Opuntia streptacantha</name>
    <name type="common">Prickly pear cactus</name>
    <name type="synonym">Opuntia cardona</name>
    <dbReference type="NCBI Taxonomy" id="393608"/>
    <lineage>
        <taxon>Eukaryota</taxon>
        <taxon>Viridiplantae</taxon>
        <taxon>Streptophyta</taxon>
        <taxon>Embryophyta</taxon>
        <taxon>Tracheophyta</taxon>
        <taxon>Spermatophyta</taxon>
        <taxon>Magnoliopsida</taxon>
        <taxon>eudicotyledons</taxon>
        <taxon>Gunneridae</taxon>
        <taxon>Pentapetalae</taxon>
        <taxon>Caryophyllales</taxon>
        <taxon>Cactineae</taxon>
        <taxon>Cactaceae</taxon>
        <taxon>Opuntioideae</taxon>
        <taxon>Opuntia</taxon>
    </lineage>
</organism>
<dbReference type="GO" id="GO:0009733">
    <property type="term" value="P:response to auxin"/>
    <property type="evidence" value="ECO:0007669"/>
    <property type="project" value="InterPro"/>
</dbReference>
<reference evidence="2" key="1">
    <citation type="journal article" date="2013" name="J. Plant Res.">
        <title>Effect of fungi and light on seed germination of three Opuntia species from semiarid lands of central Mexico.</title>
        <authorList>
            <person name="Delgado-Sanchez P."/>
            <person name="Jimenez-Bremont J.F."/>
            <person name="Guerrero-Gonzalez Mde L."/>
            <person name="Flores J."/>
        </authorList>
    </citation>
    <scope>NUCLEOTIDE SEQUENCE</scope>
    <source>
        <tissue evidence="2">Cladode</tissue>
    </source>
</reference>
<dbReference type="PANTHER" id="PTHR31374">
    <property type="entry name" value="AUXIN-INDUCED PROTEIN-LIKE-RELATED"/>
    <property type="match status" value="1"/>
</dbReference>
<dbReference type="EMBL" id="GISG01115512">
    <property type="protein sequence ID" value="MBA4639830.1"/>
    <property type="molecule type" value="Transcribed_RNA"/>
</dbReference>
<dbReference type="Pfam" id="PF02519">
    <property type="entry name" value="Auxin_inducible"/>
    <property type="match status" value="1"/>
</dbReference>
<reference evidence="2" key="2">
    <citation type="submission" date="2020-07" db="EMBL/GenBank/DDBJ databases">
        <authorList>
            <person name="Vera ALvarez R."/>
            <person name="Arias-Moreno D.M."/>
            <person name="Jimenez-Jacinto V."/>
            <person name="Jimenez-Bremont J.F."/>
            <person name="Swaminathan K."/>
            <person name="Moose S.P."/>
            <person name="Guerrero-Gonzalez M.L."/>
            <person name="Marino-Ramirez L."/>
            <person name="Landsman D."/>
            <person name="Rodriguez-Kessler M."/>
            <person name="Delgado-Sanchez P."/>
        </authorList>
    </citation>
    <scope>NUCLEOTIDE SEQUENCE</scope>
    <source>
        <tissue evidence="2">Cladode</tissue>
    </source>
</reference>
<name>A0A7C8ZDY8_OPUST</name>
<protein>
    <submittedName>
        <fullName evidence="2">Uncharacterized protein</fullName>
    </submittedName>
</protein>
<proteinExistence type="inferred from homology"/>
<dbReference type="PANTHER" id="PTHR31374:SF228">
    <property type="entry name" value="SAUR FAMILY PROTEIN"/>
    <property type="match status" value="1"/>
</dbReference>
<accession>A0A7C8ZDY8</accession>
<dbReference type="EMBL" id="GISG01115511">
    <property type="protein sequence ID" value="MBA4639829.1"/>
    <property type="molecule type" value="Transcribed_RNA"/>
</dbReference>
<evidence type="ECO:0000256" key="1">
    <source>
        <dbReference type="ARBA" id="ARBA00006974"/>
    </source>
</evidence>